<organism evidence="1 2">
    <name type="scientific">Coprinellus micaceus</name>
    <name type="common">Glistening ink-cap mushroom</name>
    <name type="synonym">Coprinus micaceus</name>
    <dbReference type="NCBI Taxonomy" id="71717"/>
    <lineage>
        <taxon>Eukaryota</taxon>
        <taxon>Fungi</taxon>
        <taxon>Dikarya</taxon>
        <taxon>Basidiomycota</taxon>
        <taxon>Agaricomycotina</taxon>
        <taxon>Agaricomycetes</taxon>
        <taxon>Agaricomycetidae</taxon>
        <taxon>Agaricales</taxon>
        <taxon>Agaricineae</taxon>
        <taxon>Psathyrellaceae</taxon>
        <taxon>Coprinellus</taxon>
    </lineage>
</organism>
<dbReference type="AlphaFoldDB" id="A0A4Y7TMT6"/>
<proteinExistence type="predicted"/>
<dbReference type="STRING" id="71717.A0A4Y7TMT6"/>
<evidence type="ECO:0000313" key="1">
    <source>
        <dbReference type="EMBL" id="TEB35228.1"/>
    </source>
</evidence>
<accession>A0A4Y7TMT6</accession>
<reference evidence="1 2" key="1">
    <citation type="journal article" date="2019" name="Nat. Ecol. Evol.">
        <title>Megaphylogeny resolves global patterns of mushroom evolution.</title>
        <authorList>
            <person name="Varga T."/>
            <person name="Krizsan K."/>
            <person name="Foldi C."/>
            <person name="Dima B."/>
            <person name="Sanchez-Garcia M."/>
            <person name="Sanchez-Ramirez S."/>
            <person name="Szollosi G.J."/>
            <person name="Szarkandi J.G."/>
            <person name="Papp V."/>
            <person name="Albert L."/>
            <person name="Andreopoulos W."/>
            <person name="Angelini C."/>
            <person name="Antonin V."/>
            <person name="Barry K.W."/>
            <person name="Bougher N.L."/>
            <person name="Buchanan P."/>
            <person name="Buyck B."/>
            <person name="Bense V."/>
            <person name="Catcheside P."/>
            <person name="Chovatia M."/>
            <person name="Cooper J."/>
            <person name="Damon W."/>
            <person name="Desjardin D."/>
            <person name="Finy P."/>
            <person name="Geml J."/>
            <person name="Haridas S."/>
            <person name="Hughes K."/>
            <person name="Justo A."/>
            <person name="Karasinski D."/>
            <person name="Kautmanova I."/>
            <person name="Kiss B."/>
            <person name="Kocsube S."/>
            <person name="Kotiranta H."/>
            <person name="LaButti K.M."/>
            <person name="Lechner B.E."/>
            <person name="Liimatainen K."/>
            <person name="Lipzen A."/>
            <person name="Lukacs Z."/>
            <person name="Mihaltcheva S."/>
            <person name="Morgado L.N."/>
            <person name="Niskanen T."/>
            <person name="Noordeloos M.E."/>
            <person name="Ohm R.A."/>
            <person name="Ortiz-Santana B."/>
            <person name="Ovrebo C."/>
            <person name="Racz N."/>
            <person name="Riley R."/>
            <person name="Savchenko A."/>
            <person name="Shiryaev A."/>
            <person name="Soop K."/>
            <person name="Spirin V."/>
            <person name="Szebenyi C."/>
            <person name="Tomsovsky M."/>
            <person name="Tulloss R.E."/>
            <person name="Uehling J."/>
            <person name="Grigoriev I.V."/>
            <person name="Vagvolgyi C."/>
            <person name="Papp T."/>
            <person name="Martin F.M."/>
            <person name="Miettinen O."/>
            <person name="Hibbett D.S."/>
            <person name="Nagy L.G."/>
        </authorList>
    </citation>
    <scope>NUCLEOTIDE SEQUENCE [LARGE SCALE GENOMIC DNA]</scope>
    <source>
        <strain evidence="1 2">FP101781</strain>
    </source>
</reference>
<protein>
    <submittedName>
        <fullName evidence="1">Uncharacterized protein</fullName>
    </submittedName>
</protein>
<dbReference type="PANTHER" id="PTHR38847">
    <property type="match status" value="1"/>
</dbReference>
<dbReference type="Proteomes" id="UP000298030">
    <property type="component" value="Unassembled WGS sequence"/>
</dbReference>
<dbReference type="EMBL" id="QPFP01000008">
    <property type="protein sequence ID" value="TEB35228.1"/>
    <property type="molecule type" value="Genomic_DNA"/>
</dbReference>
<dbReference type="Pfam" id="PF14273">
    <property type="entry name" value="DUF4360"/>
    <property type="match status" value="1"/>
</dbReference>
<gene>
    <name evidence="1" type="ORF">FA13DRAFT_1729047</name>
</gene>
<evidence type="ECO:0000313" key="2">
    <source>
        <dbReference type="Proteomes" id="UP000298030"/>
    </source>
</evidence>
<dbReference type="PANTHER" id="PTHR38847:SF1">
    <property type="entry name" value="PSEUDOURIDINE SYNTHASE RSUA_RLUA-LIKE DOMAIN-CONTAINING PROTEIN"/>
    <property type="match status" value="1"/>
</dbReference>
<dbReference type="OrthoDB" id="152248at2759"/>
<dbReference type="InterPro" id="IPR025649">
    <property type="entry name" value="DUF4360"/>
</dbReference>
<keyword evidence="2" id="KW-1185">Reference proteome</keyword>
<sequence length="323" mass="34481">MPASNGVSALASVEATGCHIRGSIFTYLYIPAPYSSHKNPALSRESGPEPWLREIEYTCFSEFRSVRSPGDAILECAVGAERGRGKGWILEERYLGALGSALTHPETLTSLHSSSTTTNMLFSTLSVLSIVATALAAPSRRFAPPSGFNITSVGVIGTGCPPGSAYVYISDDATALTTVYSELNALAGPGVSISSNRKNCQLTLGVSVPKGYRFSLNSVESAGYYQLDKEVTASQGTYYYFQGELSQATARGTYKGPVDGKDYVLKEEFAGSSAVTSPCGQDAILNINTDVRVSNSNNKDGFGFLSKDFLQFRKTLNLGWQAC</sequence>
<name>A0A4Y7TMT6_COPMI</name>
<comment type="caution">
    <text evidence="1">The sequence shown here is derived from an EMBL/GenBank/DDBJ whole genome shotgun (WGS) entry which is preliminary data.</text>
</comment>